<protein>
    <submittedName>
        <fullName evidence="3">Uncharacterized protein</fullName>
    </submittedName>
</protein>
<organism evidence="3 4">
    <name type="scientific">Plasmodium relictum</name>
    <dbReference type="NCBI Taxonomy" id="85471"/>
    <lineage>
        <taxon>Eukaryota</taxon>
        <taxon>Sar</taxon>
        <taxon>Alveolata</taxon>
        <taxon>Apicomplexa</taxon>
        <taxon>Aconoidasida</taxon>
        <taxon>Haemosporida</taxon>
        <taxon>Plasmodiidae</taxon>
        <taxon>Plasmodium</taxon>
        <taxon>Plasmodium (Haemamoeba)</taxon>
    </lineage>
</organism>
<name>A0A1J1H5B2_PLARL</name>
<evidence type="ECO:0000256" key="2">
    <source>
        <dbReference type="SAM" id="SignalP"/>
    </source>
</evidence>
<proteinExistence type="predicted"/>
<dbReference type="GeneID" id="39734708"/>
<evidence type="ECO:0000256" key="1">
    <source>
        <dbReference type="SAM" id="MobiDB-lite"/>
    </source>
</evidence>
<accession>A0A1J1H5B2</accession>
<evidence type="ECO:0000313" key="3">
    <source>
        <dbReference type="EMBL" id="CRG98611.1"/>
    </source>
</evidence>
<dbReference type="OrthoDB" id="377572at2759"/>
<keyword evidence="2" id="KW-0732">Signal</keyword>
<dbReference type="KEGG" id="prel:PRELSG_0310000"/>
<dbReference type="VEuPathDB" id="PlasmoDB:PRELSG_0310000"/>
<gene>
    <name evidence="3" type="ORF">PRELSG_0310000</name>
</gene>
<feature type="signal peptide" evidence="2">
    <location>
        <begin position="1"/>
        <end position="21"/>
    </location>
</feature>
<dbReference type="AlphaFoldDB" id="A0A1J1H5B2"/>
<keyword evidence="4" id="KW-1185">Reference proteome</keyword>
<dbReference type="Proteomes" id="UP000220158">
    <property type="component" value="Chromosome 3"/>
</dbReference>
<dbReference type="RefSeq" id="XP_028531621.1">
    <property type="nucleotide sequence ID" value="XM_028680089.1"/>
</dbReference>
<sequence>MNYFLINALLALLIFKTQLNGLKLSGDNMVYDKSTSNNNLLDKNTKFDSSLKNFLKKNEESSDDNFISDNKEFITKQILSGLYNNFIVDVVNNSTLSFLDNLNSEKSGNDEFQIELEESCSPFFCEKVMKAKEIEKNSTEKKENADIIFDDLNSNEKEIKLHDENNNDLVQNLNSIDNNNVNGKEEIDAFFSKSFDGNEEKQKIILTDGDNVYVLEEITQNENGLNDEDKLNKKSQEQEIKMHIPSEKEDNNYLEDIDFSNNNSEHNDDLGILQKDEEKDIQEHNLDNNSVNENKSDENTIDDSIFELSEEELSKKIFEDIKLNSEEKVECYNFSKNEDKCNSYKKCTYVNIDNKDTCFLDYNYMLFLKNNNCALQSKSSLLSISKDLLQNEIISRQLFQLLRNSNNNNFICDTITYSFLTNVVDNTNYDEIFS</sequence>
<reference evidence="3 4" key="1">
    <citation type="submission" date="2015-04" db="EMBL/GenBank/DDBJ databases">
        <authorList>
            <consortium name="Pathogen Informatics"/>
        </authorList>
    </citation>
    <scope>NUCLEOTIDE SEQUENCE [LARGE SCALE GENOMIC DNA]</scope>
    <source>
        <strain evidence="3 4">SGS1</strain>
    </source>
</reference>
<evidence type="ECO:0000313" key="4">
    <source>
        <dbReference type="Proteomes" id="UP000220158"/>
    </source>
</evidence>
<feature type="chain" id="PRO_5012633731" evidence="2">
    <location>
        <begin position="22"/>
        <end position="434"/>
    </location>
</feature>
<dbReference type="EMBL" id="LN835298">
    <property type="protein sequence ID" value="CRG98611.1"/>
    <property type="molecule type" value="Genomic_DNA"/>
</dbReference>
<feature type="region of interest" description="Disordered" evidence="1">
    <location>
        <begin position="246"/>
        <end position="269"/>
    </location>
</feature>